<protein>
    <submittedName>
        <fullName evidence="1">Uncharacterized protein</fullName>
    </submittedName>
</protein>
<keyword evidence="2" id="KW-1185">Reference proteome</keyword>
<dbReference type="Proteomes" id="UP001500393">
    <property type="component" value="Unassembled WGS sequence"/>
</dbReference>
<dbReference type="EMBL" id="BAAAOS010000038">
    <property type="protein sequence ID" value="GAA1593127.1"/>
    <property type="molecule type" value="Genomic_DNA"/>
</dbReference>
<comment type="caution">
    <text evidence="1">The sequence shown here is derived from an EMBL/GenBank/DDBJ whole genome shotgun (WGS) entry which is preliminary data.</text>
</comment>
<reference evidence="2" key="1">
    <citation type="journal article" date="2019" name="Int. J. Syst. Evol. Microbiol.">
        <title>The Global Catalogue of Microorganisms (GCM) 10K type strain sequencing project: providing services to taxonomists for standard genome sequencing and annotation.</title>
        <authorList>
            <consortium name="The Broad Institute Genomics Platform"/>
            <consortium name="The Broad Institute Genome Sequencing Center for Infectious Disease"/>
            <person name="Wu L."/>
            <person name="Ma J."/>
        </authorList>
    </citation>
    <scope>NUCLEOTIDE SEQUENCE [LARGE SCALE GENOMIC DNA]</scope>
    <source>
        <strain evidence="2">JCM 14969</strain>
    </source>
</reference>
<accession>A0ABP4PWG1</accession>
<evidence type="ECO:0000313" key="2">
    <source>
        <dbReference type="Proteomes" id="UP001500393"/>
    </source>
</evidence>
<gene>
    <name evidence="1" type="ORF">GCM10009789_53950</name>
</gene>
<evidence type="ECO:0000313" key="1">
    <source>
        <dbReference type="EMBL" id="GAA1593127.1"/>
    </source>
</evidence>
<sequence length="67" mass="6935">MFIPSSAVVDAVTSTARSALPDAPIVPNEQSNRLAHRSHALRGSIARLLSAAAVRIDPCPAAKAVDC</sequence>
<name>A0ABP4PWG1_9ACTN</name>
<organism evidence="1 2">
    <name type="scientific">Kribbella sancticallisti</name>
    <dbReference type="NCBI Taxonomy" id="460087"/>
    <lineage>
        <taxon>Bacteria</taxon>
        <taxon>Bacillati</taxon>
        <taxon>Actinomycetota</taxon>
        <taxon>Actinomycetes</taxon>
        <taxon>Propionibacteriales</taxon>
        <taxon>Kribbellaceae</taxon>
        <taxon>Kribbella</taxon>
    </lineage>
</organism>
<proteinExistence type="predicted"/>